<protein>
    <submittedName>
        <fullName evidence="1">Uncharacterized protein</fullName>
    </submittedName>
</protein>
<dbReference type="AlphaFoldDB" id="A0A2T0SGW9"/>
<dbReference type="EMBL" id="PVTF01000020">
    <property type="protein sequence ID" value="PRY32660.1"/>
    <property type="molecule type" value="Genomic_DNA"/>
</dbReference>
<dbReference type="Proteomes" id="UP000239494">
    <property type="component" value="Unassembled WGS sequence"/>
</dbReference>
<organism evidence="1 2">
    <name type="scientific">Umezawaea tangerina</name>
    <dbReference type="NCBI Taxonomy" id="84725"/>
    <lineage>
        <taxon>Bacteria</taxon>
        <taxon>Bacillati</taxon>
        <taxon>Actinomycetota</taxon>
        <taxon>Actinomycetes</taxon>
        <taxon>Pseudonocardiales</taxon>
        <taxon>Pseudonocardiaceae</taxon>
        <taxon>Umezawaea</taxon>
    </lineage>
</organism>
<keyword evidence="2" id="KW-1185">Reference proteome</keyword>
<comment type="caution">
    <text evidence="1">The sequence shown here is derived from an EMBL/GenBank/DDBJ whole genome shotgun (WGS) entry which is preliminary data.</text>
</comment>
<accession>A0A2T0SGW9</accession>
<proteinExistence type="predicted"/>
<evidence type="ECO:0000313" key="2">
    <source>
        <dbReference type="Proteomes" id="UP000239494"/>
    </source>
</evidence>
<evidence type="ECO:0000313" key="1">
    <source>
        <dbReference type="EMBL" id="PRY32660.1"/>
    </source>
</evidence>
<gene>
    <name evidence="1" type="ORF">CLV43_12079</name>
</gene>
<sequence length="143" mass="14681">MAGNALLGAAATAGGAIGAAVGSLFAAEGALGKMLGSGAPTQGFEIDRESVLQAGQIIQGEIAKLGNKLTEATGSLQVNAEDEVNSAIAKAWNSRLVQGEESYAGRVRQYIASLRNLVEQLRTAAEHYGFTDEEVVAALGPKH</sequence>
<reference evidence="1 2" key="1">
    <citation type="submission" date="2018-03" db="EMBL/GenBank/DDBJ databases">
        <title>Genomic Encyclopedia of Archaeal and Bacterial Type Strains, Phase II (KMG-II): from individual species to whole genera.</title>
        <authorList>
            <person name="Goeker M."/>
        </authorList>
    </citation>
    <scope>NUCLEOTIDE SEQUENCE [LARGE SCALE GENOMIC DNA]</scope>
    <source>
        <strain evidence="1 2">DSM 44720</strain>
    </source>
</reference>
<name>A0A2T0SGW9_9PSEU</name>